<evidence type="ECO:0000313" key="1">
    <source>
        <dbReference type="EMBL" id="MPC93450.1"/>
    </source>
</evidence>
<proteinExistence type="predicted"/>
<evidence type="ECO:0000313" key="2">
    <source>
        <dbReference type="Proteomes" id="UP000324222"/>
    </source>
</evidence>
<name>A0A5B7J9N6_PORTR</name>
<comment type="caution">
    <text evidence="1">The sequence shown here is derived from an EMBL/GenBank/DDBJ whole genome shotgun (WGS) entry which is preliminary data.</text>
</comment>
<dbReference type="Proteomes" id="UP000324222">
    <property type="component" value="Unassembled WGS sequence"/>
</dbReference>
<keyword evidence="2" id="KW-1185">Reference proteome</keyword>
<gene>
    <name evidence="1" type="ORF">E2C01_088578</name>
</gene>
<dbReference type="EMBL" id="VSRR010094904">
    <property type="protein sequence ID" value="MPC93450.1"/>
    <property type="molecule type" value="Genomic_DNA"/>
</dbReference>
<sequence length="49" mass="5335">MAATACRGLFSIAKHASKSVVPRVIGARLCSTDLHREYCAIIPYSPEPF</sequence>
<dbReference type="AlphaFoldDB" id="A0A5B7J9N6"/>
<protein>
    <submittedName>
        <fullName evidence="1">Uncharacterized protein</fullName>
    </submittedName>
</protein>
<organism evidence="1 2">
    <name type="scientific">Portunus trituberculatus</name>
    <name type="common">Swimming crab</name>
    <name type="synonym">Neptunus trituberculatus</name>
    <dbReference type="NCBI Taxonomy" id="210409"/>
    <lineage>
        <taxon>Eukaryota</taxon>
        <taxon>Metazoa</taxon>
        <taxon>Ecdysozoa</taxon>
        <taxon>Arthropoda</taxon>
        <taxon>Crustacea</taxon>
        <taxon>Multicrustacea</taxon>
        <taxon>Malacostraca</taxon>
        <taxon>Eumalacostraca</taxon>
        <taxon>Eucarida</taxon>
        <taxon>Decapoda</taxon>
        <taxon>Pleocyemata</taxon>
        <taxon>Brachyura</taxon>
        <taxon>Eubrachyura</taxon>
        <taxon>Portunoidea</taxon>
        <taxon>Portunidae</taxon>
        <taxon>Portuninae</taxon>
        <taxon>Portunus</taxon>
    </lineage>
</organism>
<reference evidence="1 2" key="1">
    <citation type="submission" date="2019-05" db="EMBL/GenBank/DDBJ databases">
        <title>Another draft genome of Portunus trituberculatus and its Hox gene families provides insights of decapod evolution.</title>
        <authorList>
            <person name="Jeong J.-H."/>
            <person name="Song I."/>
            <person name="Kim S."/>
            <person name="Choi T."/>
            <person name="Kim D."/>
            <person name="Ryu S."/>
            <person name="Kim W."/>
        </authorList>
    </citation>
    <scope>NUCLEOTIDE SEQUENCE [LARGE SCALE GENOMIC DNA]</scope>
    <source>
        <tissue evidence="1">Muscle</tissue>
    </source>
</reference>
<accession>A0A5B7J9N6</accession>